<dbReference type="PANTHER" id="PTHR30469">
    <property type="entry name" value="MULTIDRUG RESISTANCE PROTEIN MDTA"/>
    <property type="match status" value="1"/>
</dbReference>
<gene>
    <name evidence="2" type="ORF">DJ90_1472</name>
</gene>
<keyword evidence="1" id="KW-1133">Transmembrane helix</keyword>
<dbReference type="STRING" id="44252.DJ90_1472"/>
<evidence type="ECO:0000313" key="2">
    <source>
        <dbReference type="EMBL" id="KFM94526.1"/>
    </source>
</evidence>
<dbReference type="RefSeq" id="WP_036618901.1">
    <property type="nucleotide sequence ID" value="NZ_JAKOBR010000103.1"/>
</dbReference>
<evidence type="ECO:0000256" key="1">
    <source>
        <dbReference type="SAM" id="Phobius"/>
    </source>
</evidence>
<dbReference type="Gene3D" id="2.40.30.170">
    <property type="match status" value="1"/>
</dbReference>
<dbReference type="OrthoDB" id="2547524at2"/>
<sequence>MELGKEQADRKRKKLIFTVFMLLMGGLLFFTFFSNTLQSVTLPKVRTVQAAAGGLTYKLEGSGILRPAKQAELANPAGWKVREVLVKEGEAVKKGQKLVLYDSGAAERELEDELAELKKQRIALQNVQDQFIQATVSGDDSALRTTKRELETRKLDISVQERKIAGLQEQLNRERELLAPFDGVIEEVNAVEGLASAGLPDAVVSSGSAGYLLEIAVDGPLIGRLGTRVGQNIEVEVAQAADQLAYRLEGTIEEIADAGSRIYGSSENGTGTQEAVPQKLLRIHVADPGLKGGEQASVKLEQVSSDKGWVLPNEAVHRDGEKRFIFKVEEQLGALGNVFVARKVPIETSAVNEGETMIPADLLYEGDLIILESSEPLQDGNQIRLQ</sequence>
<dbReference type="PATRIC" id="fig|44252.3.peg.5750"/>
<evidence type="ECO:0000313" key="3">
    <source>
        <dbReference type="Proteomes" id="UP000029278"/>
    </source>
</evidence>
<dbReference type="GeneID" id="77010835"/>
<dbReference type="GO" id="GO:1990281">
    <property type="term" value="C:efflux pump complex"/>
    <property type="evidence" value="ECO:0007669"/>
    <property type="project" value="TreeGrafter"/>
</dbReference>
<dbReference type="Gene3D" id="2.40.50.100">
    <property type="match status" value="1"/>
</dbReference>
<dbReference type="Gene3D" id="1.10.287.470">
    <property type="entry name" value="Helix hairpin bin"/>
    <property type="match status" value="1"/>
</dbReference>
<dbReference type="Gene3D" id="2.40.420.20">
    <property type="match status" value="1"/>
</dbReference>
<organism evidence="2 3">
    <name type="scientific">Paenibacillus macerans</name>
    <name type="common">Bacillus macerans</name>
    <dbReference type="NCBI Taxonomy" id="44252"/>
    <lineage>
        <taxon>Bacteria</taxon>
        <taxon>Bacillati</taxon>
        <taxon>Bacillota</taxon>
        <taxon>Bacilli</taxon>
        <taxon>Bacillales</taxon>
        <taxon>Paenibacillaceae</taxon>
        <taxon>Paenibacillus</taxon>
    </lineage>
</organism>
<dbReference type="AlphaFoldDB" id="A0A090Y8L4"/>
<dbReference type="Proteomes" id="UP000029278">
    <property type="component" value="Unassembled WGS sequence"/>
</dbReference>
<keyword evidence="3" id="KW-1185">Reference proteome</keyword>
<dbReference type="SUPFAM" id="SSF111369">
    <property type="entry name" value="HlyD-like secretion proteins"/>
    <property type="match status" value="1"/>
</dbReference>
<reference evidence="2 3" key="1">
    <citation type="submission" date="2014-04" db="EMBL/GenBank/DDBJ databases">
        <authorList>
            <person name="Bishop-Lilly K.A."/>
            <person name="Broomall S.M."/>
            <person name="Chain P.S."/>
            <person name="Chertkov O."/>
            <person name="Coyne S.R."/>
            <person name="Daligault H.E."/>
            <person name="Davenport K.W."/>
            <person name="Erkkila T."/>
            <person name="Frey K.G."/>
            <person name="Gibbons H.S."/>
            <person name="Gu W."/>
            <person name="Jaissle J."/>
            <person name="Johnson S.L."/>
            <person name="Koroleva G.I."/>
            <person name="Ladner J.T."/>
            <person name="Lo C.-C."/>
            <person name="Minogue T.D."/>
            <person name="Munk C."/>
            <person name="Palacios G.F."/>
            <person name="Redden C.L."/>
            <person name="Rosenzweig C.N."/>
            <person name="Scholz M.B."/>
            <person name="Teshima H."/>
            <person name="Xu Y."/>
        </authorList>
    </citation>
    <scope>NUCLEOTIDE SEQUENCE [LARGE SCALE GENOMIC DNA]</scope>
    <source>
        <strain evidence="2 3">8244</strain>
    </source>
</reference>
<keyword evidence="1" id="KW-0472">Membrane</keyword>
<dbReference type="EMBL" id="JMQA01000047">
    <property type="protein sequence ID" value="KFM94526.1"/>
    <property type="molecule type" value="Genomic_DNA"/>
</dbReference>
<name>A0A090Y8L4_PAEMA</name>
<comment type="caution">
    <text evidence="2">The sequence shown here is derived from an EMBL/GenBank/DDBJ whole genome shotgun (WGS) entry which is preliminary data.</text>
</comment>
<proteinExistence type="predicted"/>
<dbReference type="GO" id="GO:0015562">
    <property type="term" value="F:efflux transmembrane transporter activity"/>
    <property type="evidence" value="ECO:0007669"/>
    <property type="project" value="TreeGrafter"/>
</dbReference>
<keyword evidence="1" id="KW-0812">Transmembrane</keyword>
<protein>
    <submittedName>
        <fullName evidence="2">HlyD secretion family protein</fullName>
    </submittedName>
</protein>
<feature type="transmembrane region" description="Helical" evidence="1">
    <location>
        <begin position="15"/>
        <end position="33"/>
    </location>
</feature>
<dbReference type="HOGENOM" id="CLU_049417_0_0_9"/>
<dbReference type="PANTHER" id="PTHR30469:SF15">
    <property type="entry name" value="HLYD FAMILY OF SECRETION PROTEINS"/>
    <property type="match status" value="1"/>
</dbReference>
<accession>A0A090Y8L4</accession>